<dbReference type="OrthoDB" id="9792179at2"/>
<proteinExistence type="predicted"/>
<dbReference type="Proteomes" id="UP000294835">
    <property type="component" value="Unassembled WGS sequence"/>
</dbReference>
<evidence type="ECO:0000313" key="3">
    <source>
        <dbReference type="Proteomes" id="UP000294835"/>
    </source>
</evidence>
<sequence length="242" mass="25355">MRAAALALALTAGAAQADCRQALAIGLDVSGSVDAREYRLQIDGLAGALNHPEVRAALLQMPNAPVALAVYEWSGAADQRLVLPWTAIDGPETLAAVAARLRGTARAEASRTTAIGAALMRGAALLAERPECWRHTLDLTGDGKSNEGPRPREVPAGAETVNALVIGIESAARMDHAEADLAELTAYFHAEVIRGPEAFVETAQGFADFEAAMVRKLLRELQTVAVGAARAAPYVVAKGDDR</sequence>
<dbReference type="Gene3D" id="3.40.50.410">
    <property type="entry name" value="von Willebrand factor, type A domain"/>
    <property type="match status" value="1"/>
</dbReference>
<gene>
    <name evidence="2" type="ORF">EV662_105140</name>
</gene>
<dbReference type="EMBL" id="SLXP01000005">
    <property type="protein sequence ID" value="TCP41393.1"/>
    <property type="molecule type" value="Genomic_DNA"/>
</dbReference>
<dbReference type="SUPFAM" id="SSF53300">
    <property type="entry name" value="vWA-like"/>
    <property type="match status" value="1"/>
</dbReference>
<feature type="signal peptide" evidence="1">
    <location>
        <begin position="1"/>
        <end position="17"/>
    </location>
</feature>
<name>A0A4R2PYQ3_9RHOB</name>
<keyword evidence="1" id="KW-0732">Signal</keyword>
<evidence type="ECO:0000313" key="2">
    <source>
        <dbReference type="EMBL" id="TCP41393.1"/>
    </source>
</evidence>
<dbReference type="AlphaFoldDB" id="A0A4R2PYQ3"/>
<comment type="caution">
    <text evidence="2">The sequence shown here is derived from an EMBL/GenBank/DDBJ whole genome shotgun (WGS) entry which is preliminary data.</text>
</comment>
<dbReference type="RefSeq" id="WP_132461962.1">
    <property type="nucleotide sequence ID" value="NZ_SLXP01000005.1"/>
</dbReference>
<dbReference type="InterPro" id="IPR010607">
    <property type="entry name" value="DUF1194"/>
</dbReference>
<dbReference type="Pfam" id="PF06707">
    <property type="entry name" value="DUF1194"/>
    <property type="match status" value="1"/>
</dbReference>
<keyword evidence="3" id="KW-1185">Reference proteome</keyword>
<protein>
    <submittedName>
        <fullName evidence="2">Uncharacterized protein DUF1194</fullName>
    </submittedName>
</protein>
<organism evidence="2 3">
    <name type="scientific">Rhodovulum marinum</name>
    <dbReference type="NCBI Taxonomy" id="320662"/>
    <lineage>
        <taxon>Bacteria</taxon>
        <taxon>Pseudomonadati</taxon>
        <taxon>Pseudomonadota</taxon>
        <taxon>Alphaproteobacteria</taxon>
        <taxon>Rhodobacterales</taxon>
        <taxon>Paracoccaceae</taxon>
        <taxon>Rhodovulum</taxon>
    </lineage>
</organism>
<dbReference type="InterPro" id="IPR036465">
    <property type="entry name" value="vWFA_dom_sf"/>
</dbReference>
<reference evidence="2 3" key="1">
    <citation type="submission" date="2019-03" db="EMBL/GenBank/DDBJ databases">
        <title>Genomic Encyclopedia of Type Strains, Phase IV (KMG-IV): sequencing the most valuable type-strain genomes for metagenomic binning, comparative biology and taxonomic classification.</title>
        <authorList>
            <person name="Goeker M."/>
        </authorList>
    </citation>
    <scope>NUCLEOTIDE SEQUENCE [LARGE SCALE GENOMIC DNA]</scope>
    <source>
        <strain evidence="2 3">DSM 18063</strain>
    </source>
</reference>
<accession>A0A4R2PYQ3</accession>
<evidence type="ECO:0000256" key="1">
    <source>
        <dbReference type="SAM" id="SignalP"/>
    </source>
</evidence>
<feature type="chain" id="PRO_5021013870" evidence="1">
    <location>
        <begin position="18"/>
        <end position="242"/>
    </location>
</feature>